<name>A0A510G995_9RICK</name>
<dbReference type="RefSeq" id="WP_332094804.1">
    <property type="nucleotide sequence ID" value="NZ_AP019563.1"/>
</dbReference>
<keyword evidence="2" id="KW-1185">Reference proteome</keyword>
<sequence length="50" mass="5701">MEILRNNLLSKIEEEYSIHQVCGLVGPRQSGKTTLVKSYLNSIEIPTHFL</sequence>
<evidence type="ECO:0000313" key="1">
    <source>
        <dbReference type="EMBL" id="BBJ31275.1"/>
    </source>
</evidence>
<accession>A0A510G995</accession>
<dbReference type="EMBL" id="AP019563">
    <property type="protein sequence ID" value="BBJ31275.1"/>
    <property type="molecule type" value="Genomic_DNA"/>
</dbReference>
<proteinExistence type="predicted"/>
<dbReference type="Proteomes" id="UP000321183">
    <property type="component" value="Chromosome"/>
</dbReference>
<protein>
    <recommendedName>
        <fullName evidence="3">AAA domain-containing protein</fullName>
    </recommendedName>
</protein>
<dbReference type="SUPFAM" id="SSF52540">
    <property type="entry name" value="P-loop containing nucleoside triphosphate hydrolases"/>
    <property type="match status" value="1"/>
</dbReference>
<evidence type="ECO:0008006" key="3">
    <source>
        <dbReference type="Google" id="ProtNLM"/>
    </source>
</evidence>
<dbReference type="AlphaFoldDB" id="A0A510G995"/>
<dbReference type="Gene3D" id="3.40.50.300">
    <property type="entry name" value="P-loop containing nucleotide triphosphate hydrolases"/>
    <property type="match status" value="1"/>
</dbReference>
<evidence type="ECO:0000313" key="2">
    <source>
        <dbReference type="Proteomes" id="UP000321183"/>
    </source>
</evidence>
<dbReference type="InterPro" id="IPR027417">
    <property type="entry name" value="P-loop_NTPase"/>
</dbReference>
<dbReference type="KEGG" id="ras:RAS_03840"/>
<organism evidence="1 2">
    <name type="scientific">Rickettsia asiatica</name>
    <dbReference type="NCBI Taxonomy" id="238800"/>
    <lineage>
        <taxon>Bacteria</taxon>
        <taxon>Pseudomonadati</taxon>
        <taxon>Pseudomonadota</taxon>
        <taxon>Alphaproteobacteria</taxon>
        <taxon>Rickettsiales</taxon>
        <taxon>Rickettsiaceae</taxon>
        <taxon>Rickettsieae</taxon>
        <taxon>Rickettsia</taxon>
        <taxon>spotted fever group</taxon>
    </lineage>
</organism>
<gene>
    <name evidence="1" type="ORF">RAS_03840</name>
</gene>
<reference evidence="1 2" key="1">
    <citation type="submission" date="2019-04" db="EMBL/GenBank/DDBJ databases">
        <title>Draft genome sequence of Rickettsia asiatica Maytaro1284.</title>
        <authorList>
            <person name="Thu M."/>
            <person name="Qiu Y."/>
            <person name="Nakao R."/>
        </authorList>
    </citation>
    <scope>NUCLEOTIDE SEQUENCE [LARGE SCALE GENOMIC DNA]</scope>
    <source>
        <strain evidence="1 2">Maytaro1284</strain>
    </source>
</reference>